<dbReference type="GO" id="GO:0000398">
    <property type="term" value="P:mRNA splicing, via spliceosome"/>
    <property type="evidence" value="ECO:0007669"/>
    <property type="project" value="TreeGrafter"/>
</dbReference>
<comment type="caution">
    <text evidence="22">The sequence shown here is derived from an EMBL/GenBank/DDBJ whole genome shotgun (WGS) entry which is preliminary data.</text>
</comment>
<evidence type="ECO:0000256" key="11">
    <source>
        <dbReference type="ARBA" id="ARBA00023134"/>
    </source>
</evidence>
<dbReference type="GO" id="GO:0005829">
    <property type="term" value="C:cytosol"/>
    <property type="evidence" value="ECO:0007669"/>
    <property type="project" value="TreeGrafter"/>
</dbReference>
<dbReference type="Gene3D" id="3.40.50.300">
    <property type="entry name" value="P-loop containing nucleotide triphosphate hydrolases"/>
    <property type="match status" value="1"/>
</dbReference>
<feature type="domain" description="Translation elongation factor EFG/EF2" evidence="21">
    <location>
        <begin position="480"/>
        <end position="589"/>
    </location>
</feature>
<dbReference type="SUPFAM" id="SSF63887">
    <property type="entry name" value="P-domain of calnexin/calreticulin"/>
    <property type="match status" value="1"/>
</dbReference>
<keyword evidence="10 20" id="KW-1133">Transmembrane helix</keyword>
<dbReference type="FunFam" id="3.30.230.10:FF:000009">
    <property type="entry name" value="116 kDa U5 small nuclear ribonucleoprotein component"/>
    <property type="match status" value="1"/>
</dbReference>
<reference evidence="22" key="1">
    <citation type="submission" date="2021-06" db="EMBL/GenBank/DDBJ databases">
        <authorList>
            <person name="Kallberg Y."/>
            <person name="Tangrot J."/>
            <person name="Rosling A."/>
        </authorList>
    </citation>
    <scope>NUCLEOTIDE SEQUENCE</scope>
    <source>
        <strain evidence="22">IN212</strain>
    </source>
</reference>
<name>A0A9N9F7U3_9GLOM</name>
<dbReference type="InterPro" id="IPR005517">
    <property type="entry name" value="Transl_elong_EFG/EF2_IV"/>
</dbReference>
<dbReference type="GO" id="GO:0005509">
    <property type="term" value="F:calcium ion binding"/>
    <property type="evidence" value="ECO:0007669"/>
    <property type="project" value="InterPro"/>
</dbReference>
<dbReference type="InterPro" id="IPR018124">
    <property type="entry name" value="Calret/calnex_CS"/>
</dbReference>
<proteinExistence type="inferred from homology"/>
<feature type="compositionally biased region" description="Basic and acidic residues" evidence="19">
    <location>
        <begin position="1077"/>
        <end position="1110"/>
    </location>
</feature>
<dbReference type="Pfam" id="PF03144">
    <property type="entry name" value="GTP_EFTU_D2"/>
    <property type="match status" value="1"/>
</dbReference>
<dbReference type="PROSITE" id="PS00804">
    <property type="entry name" value="CALRETICULIN_2"/>
    <property type="match status" value="1"/>
</dbReference>
<dbReference type="Pfam" id="PF03764">
    <property type="entry name" value="EFG_IV"/>
    <property type="match status" value="1"/>
</dbReference>
<dbReference type="GO" id="GO:0005525">
    <property type="term" value="F:GTP binding"/>
    <property type="evidence" value="ECO:0007669"/>
    <property type="project" value="UniProtKB-KW"/>
</dbReference>
<dbReference type="InterPro" id="IPR004161">
    <property type="entry name" value="EFTu-like_2"/>
</dbReference>
<evidence type="ECO:0000256" key="19">
    <source>
        <dbReference type="SAM" id="MobiDB-lite"/>
    </source>
</evidence>
<keyword evidence="23" id="KW-1185">Reference proteome</keyword>
<feature type="region of interest" description="Disordered" evidence="19">
    <location>
        <begin position="1"/>
        <end position="29"/>
    </location>
</feature>
<dbReference type="InterPro" id="IPR009000">
    <property type="entry name" value="Transl_B-barrel_sf"/>
</dbReference>
<dbReference type="InterPro" id="IPR009033">
    <property type="entry name" value="Calreticulin/calnexin_P_dom_sf"/>
</dbReference>
<dbReference type="Gene3D" id="3.30.70.870">
    <property type="entry name" value="Elongation Factor G (Translational Gtpase), domain 3"/>
    <property type="match status" value="1"/>
</dbReference>
<organism evidence="22 23">
    <name type="scientific">Racocetra fulgida</name>
    <dbReference type="NCBI Taxonomy" id="60492"/>
    <lineage>
        <taxon>Eukaryota</taxon>
        <taxon>Fungi</taxon>
        <taxon>Fungi incertae sedis</taxon>
        <taxon>Mucoromycota</taxon>
        <taxon>Glomeromycotina</taxon>
        <taxon>Glomeromycetes</taxon>
        <taxon>Diversisporales</taxon>
        <taxon>Gigasporaceae</taxon>
        <taxon>Racocetra</taxon>
    </lineage>
</organism>
<feature type="region of interest" description="Disordered" evidence="19">
    <location>
        <begin position="819"/>
        <end position="914"/>
    </location>
</feature>
<dbReference type="GO" id="GO:0003924">
    <property type="term" value="F:GTPase activity"/>
    <property type="evidence" value="ECO:0007669"/>
    <property type="project" value="InterPro"/>
</dbReference>
<evidence type="ECO:0000256" key="13">
    <source>
        <dbReference type="ARBA" id="ARBA00023186"/>
    </source>
</evidence>
<evidence type="ECO:0000313" key="22">
    <source>
        <dbReference type="EMBL" id="CAG8515529.1"/>
    </source>
</evidence>
<keyword evidence="12 20" id="KW-0472">Membrane</keyword>
<dbReference type="GO" id="GO:0071007">
    <property type="term" value="C:U2-type catalytic step 2 spliceosome"/>
    <property type="evidence" value="ECO:0007669"/>
    <property type="project" value="TreeGrafter"/>
</dbReference>
<dbReference type="Pfam" id="PF16004">
    <property type="entry name" value="EFTUD2"/>
    <property type="match status" value="1"/>
</dbReference>
<dbReference type="FunFam" id="2.40.30.10:FF:000029">
    <property type="entry name" value="116 kDa U5 small nuclear ribonucleoprotein component"/>
    <property type="match status" value="1"/>
</dbReference>
<feature type="compositionally biased region" description="Acidic residues" evidence="19">
    <location>
        <begin position="834"/>
        <end position="848"/>
    </location>
</feature>
<dbReference type="InterPro" id="IPR000640">
    <property type="entry name" value="EFG_V-like"/>
</dbReference>
<keyword evidence="11" id="KW-0342">GTP-binding</keyword>
<evidence type="ECO:0000256" key="16">
    <source>
        <dbReference type="ARBA" id="ARBA00031432"/>
    </source>
</evidence>
<dbReference type="Pfam" id="PF14492">
    <property type="entry name" value="EFG_III"/>
    <property type="match status" value="1"/>
</dbReference>
<feature type="compositionally biased region" description="Basic residues" evidence="19">
    <location>
        <begin position="1111"/>
        <end position="1124"/>
    </location>
</feature>
<dbReference type="FunFam" id="3.30.70.870:FF:000002">
    <property type="entry name" value="Translation elongation factor 2"/>
    <property type="match status" value="1"/>
</dbReference>
<evidence type="ECO:0000256" key="15">
    <source>
        <dbReference type="ARBA" id="ARBA00023242"/>
    </source>
</evidence>
<comment type="similarity">
    <text evidence="3">Belongs to the calreticulin family.</text>
</comment>
<gene>
    <name evidence="22" type="ORF">RFULGI_LOCUS3100</name>
</gene>
<dbReference type="Gene3D" id="2.10.250.10">
    <property type="entry name" value="Calreticulin/calnexin, P domain"/>
    <property type="match status" value="1"/>
</dbReference>
<evidence type="ECO:0000256" key="12">
    <source>
        <dbReference type="ARBA" id="ARBA00023136"/>
    </source>
</evidence>
<keyword evidence="7" id="KW-0747">Spliceosome</keyword>
<evidence type="ECO:0000256" key="4">
    <source>
        <dbReference type="ARBA" id="ARBA00018774"/>
    </source>
</evidence>
<dbReference type="InterPro" id="IPR014721">
    <property type="entry name" value="Ribsml_uS5_D2-typ_fold_subgr"/>
</dbReference>
<evidence type="ECO:0000256" key="3">
    <source>
        <dbReference type="ARBA" id="ARBA00010983"/>
    </source>
</evidence>
<evidence type="ECO:0000256" key="1">
    <source>
        <dbReference type="ARBA" id="ARBA00004123"/>
    </source>
</evidence>
<dbReference type="InterPro" id="IPR001580">
    <property type="entry name" value="Calret/calnex"/>
</dbReference>
<keyword evidence="5" id="KW-0507">mRNA processing</keyword>
<dbReference type="FunFam" id="2.10.250.10:FF:000001">
    <property type="entry name" value="Calnexin homolog"/>
    <property type="match status" value="1"/>
</dbReference>
<dbReference type="InterPro" id="IPR035647">
    <property type="entry name" value="EFG_III/V"/>
</dbReference>
<keyword evidence="14" id="KW-0508">mRNA splicing</keyword>
<dbReference type="GO" id="GO:0006457">
    <property type="term" value="P:protein folding"/>
    <property type="evidence" value="ECO:0007669"/>
    <property type="project" value="InterPro"/>
</dbReference>
<dbReference type="GO" id="GO:0051082">
    <property type="term" value="F:unfolded protein binding"/>
    <property type="evidence" value="ECO:0007669"/>
    <property type="project" value="InterPro"/>
</dbReference>
<dbReference type="InterPro" id="IPR031950">
    <property type="entry name" value="EFTUD2_N"/>
</dbReference>
<feature type="region of interest" description="Disordered" evidence="19">
    <location>
        <begin position="1069"/>
        <end position="1124"/>
    </location>
</feature>
<dbReference type="AlphaFoldDB" id="A0A9N9F7U3"/>
<evidence type="ECO:0000256" key="17">
    <source>
        <dbReference type="ARBA" id="ARBA00045974"/>
    </source>
</evidence>
<dbReference type="GO" id="GO:0046540">
    <property type="term" value="C:U4/U6 x U5 tri-snRNP complex"/>
    <property type="evidence" value="ECO:0007669"/>
    <property type="project" value="TreeGrafter"/>
</dbReference>
<sequence length="1124" mass="126243">MDDSLYDEFGNYLGPELPDSDEEEMAPQPMQEVEDLYEEGEEDVGGPSMALMEVDDVPQTQVILHEDKKYYPSAEEVYGPEVETLVQEEDTQPLSEPIIQPIKIKKFQLVEKNLPETRFKKENVAIVGHLHHGKTSFVDMLVNETHSSVAWDVDKQVTAALRLSDGAVIVVDAIEGVMANSERVIRHVIQENLAFTLVVNKVDRLILELKLPPNDAYYKLKHTIEEVIGEDEATLKKTLASLGIYLKASHFQLDVKPLLRIVLDQFFEVAEAMRKCDSDGPLMIYVTKLYNSSDASTFDAFGRIMSGSVRKGQTVRVLGEGYSIDDEEDMTVQEVLDVWIFESRIGVDGVPAGNWVLLGGVDNSIVKTATITENSEEEGHKYIFRPLSFVTTAVLKVAVEPVNPSELPKMLDGLRKINKSYPILITKVEESGEHIILGTGELYLDCVLHDLRRMYAEIELKVSDPVPLEKGVAEDIEAGRVSLKWAVKDVAKFFEEKYSWDVLASRSIWAFGPDDNGPNILIDDTLPAEVNKDLMKLVRDSIRQGFQWGTREGPLCDEPIRNVKFRILDAVIAPEPLFRGGGQDIPKAGSPLYTVKAYIPVIEANGFETDLRTHTQGQAFCQQMFDHWQIVPGDPLDKSIILRPLEPSPAQHLARDFMVKTRRRKGLSEDVSVNKASTNENIDEKPEFKAHFLEQFTSDWSSRWSPSSATKETKEGGETFSYVGKWEVEEPRVFAGIKNDHDGLECGGAYLKLLTESDKGIQAVEFSDKTPYTIMFGPDKCGMHHQQQLANSVLYMVLSPNNTFEIRVNNESVKTGDLLNDFTPAVNPPKEIDDPNGTDEDAPYEIPDEDAKKPEGWLDNEPLNIPDPEAKKPDDWDDEEDGDWIPPTISNPKCEEAPGCGEWKRPNKNNPNYKGKWYAPQIDNPKYKGPWAPRKIPNPDFFEDLTPSKFEKIGAVGFELWTMQGNILFDNIYIGHSEEDARELAEETWGVKYKIEKAEEAKEYPQDDIETPHTLIDTIQKHVNEFLEIFLEDPWEALKEKPEVAAGLAVLVIILVLLLGVLVNLLSPPKKASAPHKKNDAITPDDKDADKGDASTSKDKDEGNEGDGTKPTRRTKTPKTPKDT</sequence>
<comment type="function">
    <text evidence="17">Required for pre-mRNA splicing as component of the spliceosome, including pre-catalytic, catalytic and post-catalytic spliceosomal complexes. Component of the U5 snRNP and the U4/U6-U5 tri-snRNP complex, a building block of the spliceosome. As a component of the minor spliceosome, involved in the splicing of U12-type introns in pre-mRNAs.</text>
</comment>
<keyword evidence="13" id="KW-0143">Chaperone</keyword>
<dbReference type="CDD" id="cd04090">
    <property type="entry name" value="EF2_II_snRNP"/>
    <property type="match status" value="1"/>
</dbReference>
<keyword evidence="8" id="KW-0547">Nucleotide-binding</keyword>
<dbReference type="InterPro" id="IPR013320">
    <property type="entry name" value="ConA-like_dom_sf"/>
</dbReference>
<protein>
    <recommendedName>
        <fullName evidence="4">116 kDa U5 small nuclear ribonucleoprotein component</fullName>
    </recommendedName>
    <alternativeName>
        <fullName evidence="16">U5 snRNP-specific protein, 116 kDa</fullName>
    </alternativeName>
</protein>
<dbReference type="SMART" id="SM00889">
    <property type="entry name" value="EFG_IV"/>
    <property type="match status" value="1"/>
</dbReference>
<dbReference type="Proteomes" id="UP000789396">
    <property type="component" value="Unassembled WGS sequence"/>
</dbReference>
<dbReference type="SUPFAM" id="SSF54980">
    <property type="entry name" value="EF-G C-terminal domain-like"/>
    <property type="match status" value="2"/>
</dbReference>
<accession>A0A9N9F7U3</accession>
<dbReference type="PANTHER" id="PTHR42908">
    <property type="entry name" value="TRANSLATION ELONGATION FACTOR-RELATED"/>
    <property type="match status" value="1"/>
</dbReference>
<evidence type="ECO:0000313" key="23">
    <source>
        <dbReference type="Proteomes" id="UP000789396"/>
    </source>
</evidence>
<dbReference type="SUPFAM" id="SSF50447">
    <property type="entry name" value="Translation proteins"/>
    <property type="match status" value="1"/>
</dbReference>
<dbReference type="OrthoDB" id="364892at2759"/>
<dbReference type="Pfam" id="PF00679">
    <property type="entry name" value="EFG_C"/>
    <property type="match status" value="1"/>
</dbReference>
<evidence type="ECO:0000259" key="21">
    <source>
        <dbReference type="SMART" id="SM00889"/>
    </source>
</evidence>
<dbReference type="EMBL" id="CAJVPZ010002565">
    <property type="protein sequence ID" value="CAG8515529.1"/>
    <property type="molecule type" value="Genomic_DNA"/>
</dbReference>
<dbReference type="Pfam" id="PF00262">
    <property type="entry name" value="Calreticulin"/>
    <property type="match status" value="3"/>
</dbReference>
<evidence type="ECO:0000256" key="7">
    <source>
        <dbReference type="ARBA" id="ARBA00022728"/>
    </source>
</evidence>
<dbReference type="SUPFAM" id="SSF54211">
    <property type="entry name" value="Ribosomal protein S5 domain 2-like"/>
    <property type="match status" value="1"/>
</dbReference>
<keyword evidence="18" id="KW-1015">Disulfide bond</keyword>
<dbReference type="CDD" id="cd16264">
    <property type="entry name" value="snRNP_III"/>
    <property type="match status" value="1"/>
</dbReference>
<evidence type="ECO:0000256" key="6">
    <source>
        <dbReference type="ARBA" id="ARBA00022692"/>
    </source>
</evidence>
<evidence type="ECO:0000256" key="9">
    <source>
        <dbReference type="ARBA" id="ARBA00022824"/>
    </source>
</evidence>
<dbReference type="GO" id="GO:0005789">
    <property type="term" value="C:endoplasmic reticulum membrane"/>
    <property type="evidence" value="ECO:0007669"/>
    <property type="project" value="UniProtKB-SubCell"/>
</dbReference>
<comment type="subcellular location">
    <subcellularLocation>
        <location evidence="2">Endoplasmic reticulum membrane</location>
        <topology evidence="2">Single-pass membrane protein</topology>
    </subcellularLocation>
    <subcellularLocation>
        <location evidence="1">Nucleus</location>
    </subcellularLocation>
</comment>
<evidence type="ECO:0000256" key="18">
    <source>
        <dbReference type="PIRSR" id="PIRSR601580-3"/>
    </source>
</evidence>
<evidence type="ECO:0000256" key="8">
    <source>
        <dbReference type="ARBA" id="ARBA00022741"/>
    </source>
</evidence>
<evidence type="ECO:0000256" key="5">
    <source>
        <dbReference type="ARBA" id="ARBA00022664"/>
    </source>
</evidence>
<dbReference type="PROSITE" id="PS00805">
    <property type="entry name" value="CALRETICULIN_REPEAT"/>
    <property type="match status" value="1"/>
</dbReference>
<evidence type="ECO:0000256" key="20">
    <source>
        <dbReference type="SAM" id="Phobius"/>
    </source>
</evidence>
<dbReference type="Gene3D" id="2.40.30.10">
    <property type="entry name" value="Translation factors"/>
    <property type="match status" value="1"/>
</dbReference>
<dbReference type="InterPro" id="IPR000795">
    <property type="entry name" value="T_Tr_GTP-bd_dom"/>
</dbReference>
<dbReference type="Pfam" id="PF00009">
    <property type="entry name" value="GTP_EFTU"/>
    <property type="match status" value="1"/>
</dbReference>
<dbReference type="InterPro" id="IPR027417">
    <property type="entry name" value="P-loop_NTPase"/>
</dbReference>
<keyword evidence="6 20" id="KW-0812">Transmembrane</keyword>
<feature type="transmembrane region" description="Helical" evidence="20">
    <location>
        <begin position="1044"/>
        <end position="1067"/>
    </location>
</feature>
<dbReference type="SUPFAM" id="SSF49899">
    <property type="entry name" value="Concanavalin A-like lectins/glucanases"/>
    <property type="match status" value="1"/>
</dbReference>
<evidence type="ECO:0000256" key="14">
    <source>
        <dbReference type="ARBA" id="ARBA00023187"/>
    </source>
</evidence>
<dbReference type="InterPro" id="IPR041095">
    <property type="entry name" value="EFG_II"/>
</dbReference>
<evidence type="ECO:0000256" key="10">
    <source>
        <dbReference type="ARBA" id="ARBA00022989"/>
    </source>
</evidence>
<dbReference type="InterPro" id="IPR020568">
    <property type="entry name" value="Ribosomal_Su5_D2-typ_SF"/>
</dbReference>
<dbReference type="PANTHER" id="PTHR42908:SF6">
    <property type="entry name" value="116 KDA U5 SMALL NUCLEAR RIBONUCLEOPROTEIN COMPONENT"/>
    <property type="match status" value="1"/>
</dbReference>
<evidence type="ECO:0000256" key="2">
    <source>
        <dbReference type="ARBA" id="ARBA00004389"/>
    </source>
</evidence>
<keyword evidence="15" id="KW-0539">Nucleus</keyword>
<dbReference type="PRINTS" id="PR00626">
    <property type="entry name" value="CALRETICULIN"/>
</dbReference>
<dbReference type="Gene3D" id="2.60.120.200">
    <property type="match status" value="3"/>
</dbReference>
<feature type="disulfide bond" evidence="18">
    <location>
        <begin position="746"/>
        <end position="781"/>
    </location>
</feature>
<keyword evidence="9" id="KW-0256">Endoplasmic reticulum</keyword>
<dbReference type="SUPFAM" id="SSF52540">
    <property type="entry name" value="P-loop containing nucleoside triphosphate hydrolases"/>
    <property type="match status" value="1"/>
</dbReference>
<dbReference type="GO" id="GO:0030623">
    <property type="term" value="F:U5 snRNA binding"/>
    <property type="evidence" value="ECO:0007669"/>
    <property type="project" value="TreeGrafter"/>
</dbReference>
<dbReference type="Gene3D" id="3.30.230.10">
    <property type="match status" value="1"/>
</dbReference>